<evidence type="ECO:0000256" key="1">
    <source>
        <dbReference type="ARBA" id="ARBA00004370"/>
    </source>
</evidence>
<evidence type="ECO:0000313" key="10">
    <source>
        <dbReference type="EMBL" id="MBA2226421.1"/>
    </source>
</evidence>
<evidence type="ECO:0000256" key="6">
    <source>
        <dbReference type="ARBA" id="ARBA00023136"/>
    </source>
</evidence>
<evidence type="ECO:0000256" key="4">
    <source>
        <dbReference type="ARBA" id="ARBA00022729"/>
    </source>
</evidence>
<protein>
    <recommendedName>
        <fullName evidence="8">Outer membrane protein assembly factor BamA</fullName>
    </recommendedName>
</protein>
<dbReference type="InterPro" id="IPR023707">
    <property type="entry name" value="OM_assembly_BamA"/>
</dbReference>
<accession>A0A7V8VED6</accession>
<dbReference type="PANTHER" id="PTHR12815">
    <property type="entry name" value="SORTING AND ASSEMBLY MACHINERY SAMM50 PROTEIN FAMILY MEMBER"/>
    <property type="match status" value="1"/>
</dbReference>
<keyword evidence="5" id="KW-0677">Repeat</keyword>
<dbReference type="GO" id="GO:0071709">
    <property type="term" value="P:membrane assembly"/>
    <property type="evidence" value="ECO:0007669"/>
    <property type="project" value="InterPro"/>
</dbReference>
<dbReference type="InterPro" id="IPR010827">
    <property type="entry name" value="BamA/TamA_POTRA"/>
</dbReference>
<reference evidence="10 11" key="1">
    <citation type="submission" date="2020-07" db="EMBL/GenBank/DDBJ databases">
        <title>Thermogemmata thermophila gen. nov., sp. nov., a novel moderate thermophilic planctomycete from a Kamchatka hot spring.</title>
        <authorList>
            <person name="Elcheninov A.G."/>
            <person name="Podosokorskaya O.A."/>
            <person name="Kovaleva O.L."/>
            <person name="Novikov A."/>
            <person name="Bonch-Osmolovskaya E.A."/>
            <person name="Toshchakov S.V."/>
            <person name="Kublanov I.V."/>
        </authorList>
    </citation>
    <scope>NUCLEOTIDE SEQUENCE [LARGE SCALE GENOMIC DNA]</scope>
    <source>
        <strain evidence="10 11">2918</strain>
    </source>
</reference>
<evidence type="ECO:0000313" key="11">
    <source>
        <dbReference type="Proteomes" id="UP000542342"/>
    </source>
</evidence>
<dbReference type="Proteomes" id="UP000542342">
    <property type="component" value="Unassembled WGS sequence"/>
</dbReference>
<dbReference type="EMBL" id="JACEFB010000006">
    <property type="protein sequence ID" value="MBA2226421.1"/>
    <property type="molecule type" value="Genomic_DNA"/>
</dbReference>
<organism evidence="10 11">
    <name type="scientific">Thermogemmata fonticola</name>
    <dbReference type="NCBI Taxonomy" id="2755323"/>
    <lineage>
        <taxon>Bacteria</taxon>
        <taxon>Pseudomonadati</taxon>
        <taxon>Planctomycetota</taxon>
        <taxon>Planctomycetia</taxon>
        <taxon>Gemmatales</taxon>
        <taxon>Gemmataceae</taxon>
        <taxon>Thermogemmata</taxon>
    </lineage>
</organism>
<proteinExistence type="predicted"/>
<keyword evidence="7" id="KW-0998">Cell outer membrane</keyword>
<dbReference type="InterPro" id="IPR000184">
    <property type="entry name" value="Bac_surfAg_D15"/>
</dbReference>
<dbReference type="Pfam" id="PF07244">
    <property type="entry name" value="POTRA"/>
    <property type="match status" value="5"/>
</dbReference>
<dbReference type="InterPro" id="IPR034746">
    <property type="entry name" value="POTRA"/>
</dbReference>
<sequence>MPQQRRKECCPSSFWTGVFGRLLSHFPALAFLGFVAALMLIHPARAEENLQGKIIADVIPVGNRIRTAEQIRSKMLTRPGSRYDDQTLQEDVRRLHATKWFVPGGVQILAHLDPDGRVTLLVHVQELSQTVEEVHYLGAQHLRLSELQQLTGIRKGEPMNPLANELGRQAIQRRYQEDGRYFATVELVEGSRPTDRRVVYRIVEGPVVKVAGIELRGVEQASQARIRTLLVTQKRLLGFLGGKFNPMTLEIDRQKIIDYYHGLGYLDVQVTPEVVPLPDPGLVRVVYHVREGRPYHVAARVISGAKSFPPERLEALTELKPGERYDLRVVQADAQRIKDYYGMRGYPVAVEPRLYEVAGQPGAVQVQYEVINDRGEPDRVGRIIIEGNEVTKRRVILNELPFRPGQILPYDRLDEARMRLARLGIFDPEDPPTVEVLPNEWDSVFKDIRIRVKETRTGQFMIGGAVNSDMGLTGTIVINERNFSLTRWPTSWDDIRSGRAFRGDGQELRIEAAPGTQFQRYAITFREPYLFDTPFGLTTSGYFFTRAFAEYIEDRYGGRFTIDRRLDPIWRASFMTRVEGIDIGHVPWFAPKEIAEDRGNHFLLGLRAGLTRDTRDSYIYPTRGGVFDIGFEQVLGSNAFPIGTAEWTQFFSSRYLAREDGSGRHVLGLRSMLAVTTGNAPVYERFYGGGIRSMRGFTFRGMGPFENNLAIGGTFLWINTVEYQIPLLANDKLHWAIFVDHGTVERNVSIRNYRVSVGTGLRISVPALGPLPLAFDFAFPVVRGPDDHRQIFNFSVGVFGGP</sequence>
<name>A0A7V8VED6_9BACT</name>
<evidence type="ECO:0000256" key="7">
    <source>
        <dbReference type="ARBA" id="ARBA00023237"/>
    </source>
</evidence>
<keyword evidence="4" id="KW-0732">Signal</keyword>
<gene>
    <name evidence="10" type="primary">bamA</name>
    <name evidence="10" type="ORF">H0921_09645</name>
</gene>
<dbReference type="PROSITE" id="PS51779">
    <property type="entry name" value="POTRA"/>
    <property type="match status" value="2"/>
</dbReference>
<feature type="domain" description="POTRA" evidence="9">
    <location>
        <begin position="129"/>
        <end position="205"/>
    </location>
</feature>
<dbReference type="NCBIfam" id="TIGR03303">
    <property type="entry name" value="OM_YaeT"/>
    <property type="match status" value="1"/>
</dbReference>
<evidence type="ECO:0000256" key="3">
    <source>
        <dbReference type="ARBA" id="ARBA00022692"/>
    </source>
</evidence>
<dbReference type="Gene3D" id="2.40.160.50">
    <property type="entry name" value="membrane protein fhac: a member of the omp85/tpsb transporter family"/>
    <property type="match status" value="1"/>
</dbReference>
<dbReference type="RefSeq" id="WP_194537868.1">
    <property type="nucleotide sequence ID" value="NZ_JACEFB010000006.1"/>
</dbReference>
<evidence type="ECO:0000256" key="8">
    <source>
        <dbReference type="NCBIfam" id="TIGR03303"/>
    </source>
</evidence>
<feature type="domain" description="POTRA" evidence="9">
    <location>
        <begin position="378"/>
        <end position="455"/>
    </location>
</feature>
<keyword evidence="11" id="KW-1185">Reference proteome</keyword>
<keyword evidence="6" id="KW-0472">Membrane</keyword>
<evidence type="ECO:0000256" key="2">
    <source>
        <dbReference type="ARBA" id="ARBA00022452"/>
    </source>
</evidence>
<keyword evidence="2" id="KW-1134">Transmembrane beta strand</keyword>
<evidence type="ECO:0000259" key="9">
    <source>
        <dbReference type="PROSITE" id="PS51779"/>
    </source>
</evidence>
<dbReference type="AlphaFoldDB" id="A0A7V8VED6"/>
<dbReference type="Pfam" id="PF01103">
    <property type="entry name" value="Omp85"/>
    <property type="match status" value="1"/>
</dbReference>
<evidence type="ECO:0000256" key="5">
    <source>
        <dbReference type="ARBA" id="ARBA00022737"/>
    </source>
</evidence>
<dbReference type="InterPro" id="IPR039910">
    <property type="entry name" value="D15-like"/>
</dbReference>
<comment type="caution">
    <text evidence="10">The sequence shown here is derived from an EMBL/GenBank/DDBJ whole genome shotgun (WGS) entry which is preliminary data.</text>
</comment>
<dbReference type="GO" id="GO:0009279">
    <property type="term" value="C:cell outer membrane"/>
    <property type="evidence" value="ECO:0007669"/>
    <property type="project" value="UniProtKB-UniRule"/>
</dbReference>
<comment type="subcellular location">
    <subcellularLocation>
        <location evidence="1">Membrane</location>
    </subcellularLocation>
</comment>
<keyword evidence="3" id="KW-0812">Transmembrane</keyword>
<dbReference type="PANTHER" id="PTHR12815:SF47">
    <property type="entry name" value="TRANSLOCATION AND ASSEMBLY MODULE SUBUNIT TAMA"/>
    <property type="match status" value="1"/>
</dbReference>
<dbReference type="Gene3D" id="3.10.20.310">
    <property type="entry name" value="membrane protein fhac"/>
    <property type="match status" value="5"/>
</dbReference>